<dbReference type="Pfam" id="PF00561">
    <property type="entry name" value="Abhydrolase_1"/>
    <property type="match status" value="1"/>
</dbReference>
<organism evidence="2">
    <name type="scientific">Pedococcus sp. KACC 23699</name>
    <dbReference type="NCBI Taxonomy" id="3149228"/>
    <lineage>
        <taxon>Bacteria</taxon>
        <taxon>Bacillati</taxon>
        <taxon>Actinomycetota</taxon>
        <taxon>Actinomycetes</taxon>
        <taxon>Micrococcales</taxon>
        <taxon>Intrasporangiaceae</taxon>
        <taxon>Pedococcus</taxon>
    </lineage>
</organism>
<dbReference type="InterPro" id="IPR000073">
    <property type="entry name" value="AB_hydrolase_1"/>
</dbReference>
<evidence type="ECO:0000259" key="1">
    <source>
        <dbReference type="Pfam" id="PF00561"/>
    </source>
</evidence>
<feature type="domain" description="AB hydrolase-1" evidence="1">
    <location>
        <begin position="24"/>
        <end position="253"/>
    </location>
</feature>
<evidence type="ECO:0000313" key="2">
    <source>
        <dbReference type="EMBL" id="XBO44278.1"/>
    </source>
</evidence>
<dbReference type="SUPFAM" id="SSF53474">
    <property type="entry name" value="alpha/beta-Hydrolases"/>
    <property type="match status" value="1"/>
</dbReference>
<proteinExistence type="predicted"/>
<gene>
    <name evidence="2" type="ORF">ABEG17_02825</name>
</gene>
<accession>A0AAU7JUZ4</accession>
<dbReference type="GO" id="GO:0016787">
    <property type="term" value="F:hydrolase activity"/>
    <property type="evidence" value="ECO:0007669"/>
    <property type="project" value="UniProtKB-KW"/>
</dbReference>
<protein>
    <submittedName>
        <fullName evidence="2">Alpha/beta hydrolase</fullName>
    </submittedName>
</protein>
<dbReference type="EMBL" id="CP157483">
    <property type="protein sequence ID" value="XBO44278.1"/>
    <property type="molecule type" value="Genomic_DNA"/>
</dbReference>
<dbReference type="AlphaFoldDB" id="A0AAU7JUZ4"/>
<dbReference type="InterPro" id="IPR029058">
    <property type="entry name" value="AB_hydrolase_fold"/>
</dbReference>
<dbReference type="PANTHER" id="PTHR43194:SF5">
    <property type="entry name" value="PIMELOYL-[ACYL-CARRIER PROTEIN] METHYL ESTER ESTERASE"/>
    <property type="match status" value="1"/>
</dbReference>
<sequence length="274" mass="29096">MPSSAHHTDLAHHVRGPVDPAARTLVLLHGLGDSGACWPDAVRRWSPTYRVIGVDALGHGRSPRFTAAQLASEDPMEAMYAAAEDHLASVVAAHGAPVTLVGHSMGGGIAGALAARRPDLVAAAVLEDPAWRDPGLRVQPAEIVRERVAECRAFTDDPAGQLEKGRAENPAWPEVELAPWVESKAQVDLDFLALGIANLLQPWDDVVASIAVPTLVLLAERGGPVTPQVRARAAELDNPHVDLRVVPGSGHCIRRDTADGYHALVDPFLATHAR</sequence>
<dbReference type="Gene3D" id="3.40.50.1820">
    <property type="entry name" value="alpha/beta hydrolase"/>
    <property type="match status" value="1"/>
</dbReference>
<name>A0AAU7JUZ4_9MICO</name>
<keyword evidence="2" id="KW-0378">Hydrolase</keyword>
<dbReference type="RefSeq" id="WP_406831767.1">
    <property type="nucleotide sequence ID" value="NZ_CP157483.1"/>
</dbReference>
<reference evidence="2" key="1">
    <citation type="submission" date="2024-05" db="EMBL/GenBank/DDBJ databases">
        <authorList>
            <person name="Kim S."/>
            <person name="Heo J."/>
            <person name="Choi H."/>
            <person name="Choi Y."/>
            <person name="Kwon S.-W."/>
            <person name="Kim Y."/>
        </authorList>
    </citation>
    <scope>NUCLEOTIDE SEQUENCE</scope>
    <source>
        <strain evidence="2">KACC 23699</strain>
    </source>
</reference>
<dbReference type="PRINTS" id="PR00111">
    <property type="entry name" value="ABHYDROLASE"/>
</dbReference>
<dbReference type="InterPro" id="IPR050228">
    <property type="entry name" value="Carboxylesterase_BioH"/>
</dbReference>
<dbReference type="PANTHER" id="PTHR43194">
    <property type="entry name" value="HYDROLASE ALPHA/BETA FOLD FAMILY"/>
    <property type="match status" value="1"/>
</dbReference>